<accession>Q2SQH9</accession>
<keyword evidence="5" id="KW-0732">Signal</keyword>
<dbReference type="InterPro" id="IPR051008">
    <property type="entry name" value="Telomere_Capping_Maintenance"/>
</dbReference>
<feature type="chain" id="PRO_5004215753" evidence="5">
    <location>
        <begin position="20"/>
        <end position="550"/>
    </location>
</feature>
<keyword evidence="3" id="KW-1133">Transmembrane helix</keyword>
<dbReference type="Pfam" id="PF00652">
    <property type="entry name" value="Ricin_B_lectin"/>
    <property type="match status" value="1"/>
</dbReference>
<dbReference type="GO" id="GO:0030246">
    <property type="term" value="F:carbohydrate binding"/>
    <property type="evidence" value="ECO:0007669"/>
    <property type="project" value="UniProtKB-KW"/>
</dbReference>
<dbReference type="Pfam" id="PF26178">
    <property type="entry name" value="PI-PLC_cat"/>
    <property type="match status" value="1"/>
</dbReference>
<evidence type="ECO:0000256" key="5">
    <source>
        <dbReference type="SAM" id="SignalP"/>
    </source>
</evidence>
<comment type="subcellular location">
    <subcellularLocation>
        <location evidence="1">Membrane</location>
    </subcellularLocation>
</comment>
<dbReference type="PROSITE" id="PS50007">
    <property type="entry name" value="PIPLC_X_DOMAIN"/>
    <property type="match status" value="1"/>
</dbReference>
<dbReference type="InterPro" id="IPR016187">
    <property type="entry name" value="CTDL_fold"/>
</dbReference>
<dbReference type="SMART" id="SM00458">
    <property type="entry name" value="RICIN"/>
    <property type="match status" value="1"/>
</dbReference>
<dbReference type="SUPFAM" id="SSF50370">
    <property type="entry name" value="Ricin B-like lectins"/>
    <property type="match status" value="1"/>
</dbReference>
<dbReference type="KEGG" id="hch:HCH_00177"/>
<dbReference type="GO" id="GO:0006629">
    <property type="term" value="P:lipid metabolic process"/>
    <property type="evidence" value="ECO:0007669"/>
    <property type="project" value="InterPro"/>
</dbReference>
<evidence type="ECO:0000256" key="3">
    <source>
        <dbReference type="ARBA" id="ARBA00022989"/>
    </source>
</evidence>
<dbReference type="eggNOG" id="COG3291">
    <property type="taxonomic scope" value="Bacteria"/>
</dbReference>
<dbReference type="AlphaFoldDB" id="Q2SQH9"/>
<dbReference type="OrthoDB" id="195526at2"/>
<dbReference type="GO" id="GO:0016020">
    <property type="term" value="C:membrane"/>
    <property type="evidence" value="ECO:0007669"/>
    <property type="project" value="UniProtKB-SubCell"/>
</dbReference>
<sequence>MKKLAYAAAIAAAASSVCANEIEDFRNSWTYRALTHQRTLDLGEPLGRANFPYTHNSYNSSAYANLGSYWDPNHIYSLVDQLDMGIRALELDVHYTYGDLKLCHGANDHTGCSAFDRRFEDGLKEVATWLRQDGNRGEVLIIYLEEHVDGRYDDAVAALNRQMGDLIYKPGSCATLPMNISKADILNSGRQVLLIGGNCGSDAWAQTVYNYGFPTDNDHFHPYPECRTDKYDLNFVQNNLVRIFEDSTRLSDVFGDPPQPITPELMAQAARCSLGVVGLDQLKAFDERMTAAVWSWDQNEPNNANNNEHCAEQWGNGRFNDAACTNARPFACYSKTHDAWAVTQSNAIWEQGEFFCQQEFGGDYRFATPKNGYQNQLLQNAKAEQGYANVWLNYSDLAQEGVWAPGDQPAVTLPGDDGAVVWRKLRNDKGKCLDLEGRETHNGVEIHQWSCHGADSQLWWKDQYGMIHAKSAPDKCIDVSGADTEKGARIVLWNCHGGPNQVWLQGPSNSFRISNATNMALDIKDPFWGDGQRAHLWEYHGGKSQRWSWD</sequence>
<keyword evidence="8" id="KW-1185">Reference proteome</keyword>
<dbReference type="STRING" id="349521.HCH_00177"/>
<evidence type="ECO:0000256" key="1">
    <source>
        <dbReference type="ARBA" id="ARBA00004370"/>
    </source>
</evidence>
<name>Q2SQH9_HAHCH</name>
<dbReference type="Gene3D" id="2.80.10.50">
    <property type="match status" value="2"/>
</dbReference>
<dbReference type="PANTHER" id="PTHR35518:SF2">
    <property type="entry name" value="MAINTENANCE OF TELOMERE CAPPING PROTEIN 6"/>
    <property type="match status" value="1"/>
</dbReference>
<evidence type="ECO:0000259" key="6">
    <source>
        <dbReference type="SMART" id="SM00458"/>
    </source>
</evidence>
<dbReference type="InterPro" id="IPR000772">
    <property type="entry name" value="Ricin_B_lectin"/>
</dbReference>
<dbReference type="Gene3D" id="3.20.20.190">
    <property type="entry name" value="Phosphatidylinositol (PI) phosphodiesterase"/>
    <property type="match status" value="1"/>
</dbReference>
<dbReference type="InterPro" id="IPR035992">
    <property type="entry name" value="Ricin_B-like_lectins"/>
</dbReference>
<dbReference type="SUPFAM" id="SSF51695">
    <property type="entry name" value="PLC-like phosphodiesterases"/>
    <property type="match status" value="1"/>
</dbReference>
<dbReference type="CAZy" id="CBM13">
    <property type="family name" value="Carbohydrate-Binding Module Family 13"/>
</dbReference>
<dbReference type="PROSITE" id="PS50231">
    <property type="entry name" value="RICIN_B_LECTIN"/>
    <property type="match status" value="1"/>
</dbReference>
<dbReference type="CDD" id="cd08590">
    <property type="entry name" value="PI-PLCc_Rv2075c_like"/>
    <property type="match status" value="1"/>
</dbReference>
<dbReference type="PANTHER" id="PTHR35518">
    <property type="entry name" value="MAINTENANCE OF TELOMOERE CAPPING"/>
    <property type="match status" value="1"/>
</dbReference>
<dbReference type="CDD" id="cd00161">
    <property type="entry name" value="beta-trefoil_Ricin-like"/>
    <property type="match status" value="1"/>
</dbReference>
<protein>
    <submittedName>
        <fullName evidence="7">Protein containing QXW lectin repeats</fullName>
    </submittedName>
</protein>
<feature type="domain" description="Ricin B lectin" evidence="6">
    <location>
        <begin position="419"/>
        <end position="550"/>
    </location>
</feature>
<feature type="signal peptide" evidence="5">
    <location>
        <begin position="1"/>
        <end position="19"/>
    </location>
</feature>
<keyword evidence="4" id="KW-0472">Membrane</keyword>
<dbReference type="Proteomes" id="UP000000238">
    <property type="component" value="Chromosome"/>
</dbReference>
<dbReference type="RefSeq" id="WP_011394172.1">
    <property type="nucleotide sequence ID" value="NC_007645.1"/>
</dbReference>
<dbReference type="InterPro" id="IPR017946">
    <property type="entry name" value="PLC-like_Pdiesterase_TIM-brl"/>
</dbReference>
<reference evidence="7 8" key="1">
    <citation type="journal article" date="2005" name="Nucleic Acids Res.">
        <title>Genomic blueprint of Hahella chejuensis, a marine microbe producing an algicidal agent.</title>
        <authorList>
            <person name="Jeong H."/>
            <person name="Yim J.H."/>
            <person name="Lee C."/>
            <person name="Choi S.-H."/>
            <person name="Park Y.K."/>
            <person name="Yoon S.H."/>
            <person name="Hur C.-G."/>
            <person name="Kang H.-Y."/>
            <person name="Kim D."/>
            <person name="Lee H.H."/>
            <person name="Park K.H."/>
            <person name="Park S.-H."/>
            <person name="Park H.-S."/>
            <person name="Lee H.K."/>
            <person name="Oh T.K."/>
            <person name="Kim J.F."/>
        </authorList>
    </citation>
    <scope>NUCLEOTIDE SEQUENCE [LARGE SCALE GENOMIC DNA]</scope>
    <source>
        <strain evidence="7 8">KCTC 2396</strain>
    </source>
</reference>
<gene>
    <name evidence="7" type="ordered locus">HCH_00177</name>
</gene>
<dbReference type="HOGENOM" id="CLU_037497_0_0_6"/>
<proteinExistence type="predicted"/>
<evidence type="ECO:0000256" key="2">
    <source>
        <dbReference type="ARBA" id="ARBA00022692"/>
    </source>
</evidence>
<dbReference type="GO" id="GO:0008081">
    <property type="term" value="F:phosphoric diester hydrolase activity"/>
    <property type="evidence" value="ECO:0007669"/>
    <property type="project" value="InterPro"/>
</dbReference>
<keyword evidence="7" id="KW-0430">Lectin</keyword>
<evidence type="ECO:0000256" key="4">
    <source>
        <dbReference type="ARBA" id="ARBA00023136"/>
    </source>
</evidence>
<evidence type="ECO:0000313" key="7">
    <source>
        <dbReference type="EMBL" id="ABC27095.1"/>
    </source>
</evidence>
<keyword evidence="2" id="KW-0812">Transmembrane</keyword>
<evidence type="ECO:0000313" key="8">
    <source>
        <dbReference type="Proteomes" id="UP000000238"/>
    </source>
</evidence>
<dbReference type="EMBL" id="CP000155">
    <property type="protein sequence ID" value="ABC27095.1"/>
    <property type="molecule type" value="Genomic_DNA"/>
</dbReference>
<organism evidence="7 8">
    <name type="scientific">Hahella chejuensis (strain KCTC 2396)</name>
    <dbReference type="NCBI Taxonomy" id="349521"/>
    <lineage>
        <taxon>Bacteria</taxon>
        <taxon>Pseudomonadati</taxon>
        <taxon>Pseudomonadota</taxon>
        <taxon>Gammaproteobacteria</taxon>
        <taxon>Oceanospirillales</taxon>
        <taxon>Hahellaceae</taxon>
        <taxon>Hahella</taxon>
    </lineage>
</organism>
<dbReference type="SUPFAM" id="SSF56436">
    <property type="entry name" value="C-type lectin-like"/>
    <property type="match status" value="1"/>
</dbReference>